<accession>A0ABW8QYP1</accession>
<dbReference type="EMBL" id="JBJHQF010000014">
    <property type="protein sequence ID" value="MFK9004746.1"/>
    <property type="molecule type" value="Genomic_DNA"/>
</dbReference>
<name>A0ABW8QYP1_9PSED</name>
<evidence type="ECO:0000313" key="1">
    <source>
        <dbReference type="EMBL" id="MFK9004746.1"/>
    </source>
</evidence>
<dbReference type="Proteomes" id="UP001623008">
    <property type="component" value="Unassembled WGS sequence"/>
</dbReference>
<proteinExistence type="predicted"/>
<reference evidence="1 2" key="1">
    <citation type="submission" date="2024-11" db="EMBL/GenBank/DDBJ databases">
        <authorList>
            <person name="Lucas J.A."/>
        </authorList>
    </citation>
    <scope>NUCLEOTIDE SEQUENCE [LARGE SCALE GENOMIC DNA]</scope>
    <source>
        <strain evidence="1 2">Z 7.15</strain>
    </source>
</reference>
<evidence type="ECO:0000313" key="2">
    <source>
        <dbReference type="Proteomes" id="UP001623008"/>
    </source>
</evidence>
<dbReference type="RefSeq" id="WP_406597582.1">
    <property type="nucleotide sequence ID" value="NZ_JBJHQF010000014.1"/>
</dbReference>
<organism evidence="1 2">
    <name type="scientific">Pseudomonas pergaminensis</name>
    <dbReference type="NCBI Taxonomy" id="2853159"/>
    <lineage>
        <taxon>Bacteria</taxon>
        <taxon>Pseudomonadati</taxon>
        <taxon>Pseudomonadota</taxon>
        <taxon>Gammaproteobacteria</taxon>
        <taxon>Pseudomonadales</taxon>
        <taxon>Pseudomonadaceae</taxon>
        <taxon>Pseudomonas</taxon>
    </lineage>
</organism>
<protein>
    <recommendedName>
        <fullName evidence="3">Prophage PssSM-03</fullName>
    </recommendedName>
</protein>
<comment type="caution">
    <text evidence="1">The sequence shown here is derived from an EMBL/GenBank/DDBJ whole genome shotgun (WGS) entry which is preliminary data.</text>
</comment>
<evidence type="ECO:0008006" key="3">
    <source>
        <dbReference type="Google" id="ProtNLM"/>
    </source>
</evidence>
<keyword evidence="2" id="KW-1185">Reference proteome</keyword>
<gene>
    <name evidence="1" type="ORF">ACJEBJ_11475</name>
</gene>
<sequence length="98" mass="11762">MSKPFDMELFLGGVLTGSHATRQRHLRQAKAIQTAIADRWQRDSPWTWQRKHLAWFLNQHMSQCAKSTRYYYVLTVHLLTTRLGKSWQFEELRKDQRS</sequence>